<evidence type="ECO:0000256" key="1">
    <source>
        <dbReference type="SAM" id="Coils"/>
    </source>
</evidence>
<evidence type="ECO:0000313" key="3">
    <source>
        <dbReference type="Proteomes" id="UP000294678"/>
    </source>
</evidence>
<evidence type="ECO:0000313" key="2">
    <source>
        <dbReference type="EMBL" id="TDT69835.1"/>
    </source>
</evidence>
<gene>
    <name evidence="2" type="ORF">EV215_1377</name>
</gene>
<dbReference type="EMBL" id="SOBG01000005">
    <property type="protein sequence ID" value="TDT69835.1"/>
    <property type="molecule type" value="Genomic_DNA"/>
</dbReference>
<dbReference type="Pfam" id="PF05258">
    <property type="entry name" value="DciA"/>
    <property type="match status" value="1"/>
</dbReference>
<comment type="caution">
    <text evidence="2">The sequence shown here is derived from an EMBL/GenBank/DDBJ whole genome shotgun (WGS) entry which is preliminary data.</text>
</comment>
<keyword evidence="3" id="KW-1185">Reference proteome</keyword>
<dbReference type="InterPro" id="IPR007922">
    <property type="entry name" value="DciA-like"/>
</dbReference>
<protein>
    <submittedName>
        <fullName evidence="2">Uncharacterized protein DUF721</fullName>
    </submittedName>
</protein>
<dbReference type="Proteomes" id="UP000294678">
    <property type="component" value="Unassembled WGS sequence"/>
</dbReference>
<reference evidence="2 3" key="1">
    <citation type="submission" date="2019-03" db="EMBL/GenBank/DDBJ databases">
        <title>Genomic Encyclopedia of Type Strains, Phase IV (KMG-IV): sequencing the most valuable type-strain genomes for metagenomic binning, comparative biology and taxonomic classification.</title>
        <authorList>
            <person name="Goeker M."/>
        </authorList>
    </citation>
    <scope>NUCLEOTIDE SEQUENCE [LARGE SCALE GENOMIC DNA]</scope>
    <source>
        <strain evidence="2 3">DSM 100055</strain>
    </source>
</reference>
<dbReference type="AlphaFoldDB" id="A0AA46DYE8"/>
<dbReference type="RefSeq" id="WP_134113246.1">
    <property type="nucleotide sequence ID" value="NZ_SOBG01000005.1"/>
</dbReference>
<feature type="coiled-coil region" evidence="1">
    <location>
        <begin position="116"/>
        <end position="143"/>
    </location>
</feature>
<keyword evidence="1" id="KW-0175">Coiled coil</keyword>
<sequence>MDEIRINPVNEIVKLGIKQSRMLKESMIRAYYNKIVEPYFFENSMIIKLDNDILIIGVKNSIWLQEFTLKKNIILYKINKIFENNYIKNIRFEIKENINPEKIYEENFEKFEPEKINLKKEEIEKIEKKIEEYDEVIKEKIKNMMILSKKKEIYLKNHNYKKCKNCGIYFYSERDICINCFNQNKHKERKKLYNIIKNIPFIKYEDLTNTHITKEQFLDIRAKIKDEVRKKMMDGANNNNIKVYKKYARIYFMIETQNSNEKEIENLVNNYLKRLIY</sequence>
<organism evidence="2 3">
    <name type="scientific">Hypnocyclicus thermotrophus</name>
    <dbReference type="NCBI Taxonomy" id="1627895"/>
    <lineage>
        <taxon>Bacteria</taxon>
        <taxon>Fusobacteriati</taxon>
        <taxon>Fusobacteriota</taxon>
        <taxon>Fusobacteriia</taxon>
        <taxon>Fusobacteriales</taxon>
        <taxon>Fusobacteriaceae</taxon>
        <taxon>Hypnocyclicus</taxon>
    </lineage>
</organism>
<accession>A0AA46DYE8</accession>
<proteinExistence type="predicted"/>
<name>A0AA46DYE8_9FUSO</name>